<evidence type="ECO:0000313" key="10">
    <source>
        <dbReference type="EMBL" id="KAE9319246.1"/>
    </source>
</evidence>
<dbReference type="Proteomes" id="UP000433483">
    <property type="component" value="Unassembled WGS sequence"/>
</dbReference>
<keyword evidence="1" id="KW-0732">Signal</keyword>
<keyword evidence="13" id="KW-1185">Reference proteome</keyword>
<feature type="signal peptide" evidence="1">
    <location>
        <begin position="1"/>
        <end position="16"/>
    </location>
</feature>
<dbReference type="Proteomes" id="UP000440367">
    <property type="component" value="Unassembled WGS sequence"/>
</dbReference>
<protein>
    <recommendedName>
        <fullName evidence="22">Secreted protein</fullName>
    </recommendedName>
</protein>
<dbReference type="EMBL" id="QXGA01000349">
    <property type="protein sequence ID" value="KAE9147425.1"/>
    <property type="molecule type" value="Genomic_DNA"/>
</dbReference>
<dbReference type="EMBL" id="QXGD01000214">
    <property type="protein sequence ID" value="KAE9247519.1"/>
    <property type="molecule type" value="Genomic_DNA"/>
</dbReference>
<dbReference type="EMBL" id="QXGF01000281">
    <property type="protein sequence ID" value="KAE8942914.1"/>
    <property type="molecule type" value="Genomic_DNA"/>
</dbReference>
<evidence type="ECO:0000313" key="20">
    <source>
        <dbReference type="Proteomes" id="UP000486351"/>
    </source>
</evidence>
<dbReference type="Proteomes" id="UP000440732">
    <property type="component" value="Unassembled WGS sequence"/>
</dbReference>
<evidence type="ECO:0000313" key="7">
    <source>
        <dbReference type="EMBL" id="KAE9223609.1"/>
    </source>
</evidence>
<dbReference type="Proteomes" id="UP000476176">
    <property type="component" value="Unassembled WGS sequence"/>
</dbReference>
<dbReference type="EMBL" id="QXGB01000228">
    <property type="protein sequence ID" value="KAE9223609.1"/>
    <property type="molecule type" value="Genomic_DNA"/>
</dbReference>
<evidence type="ECO:0008006" key="22">
    <source>
        <dbReference type="Google" id="ProtNLM"/>
    </source>
</evidence>
<evidence type="ECO:0000313" key="2">
    <source>
        <dbReference type="EMBL" id="KAE8942914.1"/>
    </source>
</evidence>
<dbReference type="Proteomes" id="UP000437068">
    <property type="component" value="Unassembled WGS sequence"/>
</dbReference>
<organism evidence="7 13">
    <name type="scientific">Phytophthora fragariae</name>
    <dbReference type="NCBI Taxonomy" id="53985"/>
    <lineage>
        <taxon>Eukaryota</taxon>
        <taxon>Sar</taxon>
        <taxon>Stramenopiles</taxon>
        <taxon>Oomycota</taxon>
        <taxon>Peronosporomycetes</taxon>
        <taxon>Peronosporales</taxon>
        <taxon>Peronosporaceae</taxon>
        <taxon>Phytophthora</taxon>
    </lineage>
</organism>
<evidence type="ECO:0000313" key="12">
    <source>
        <dbReference type="Proteomes" id="UP000429523"/>
    </source>
</evidence>
<dbReference type="Proteomes" id="UP000460718">
    <property type="component" value="Unassembled WGS sequence"/>
</dbReference>
<evidence type="ECO:0000313" key="15">
    <source>
        <dbReference type="Proteomes" id="UP000440367"/>
    </source>
</evidence>
<evidence type="ECO:0000313" key="16">
    <source>
        <dbReference type="Proteomes" id="UP000440732"/>
    </source>
</evidence>
<evidence type="ECO:0000313" key="19">
    <source>
        <dbReference type="Proteomes" id="UP000476176"/>
    </source>
</evidence>
<evidence type="ECO:0000313" key="13">
    <source>
        <dbReference type="Proteomes" id="UP000433483"/>
    </source>
</evidence>
<dbReference type="EMBL" id="QXFY01000177">
    <property type="protein sequence ID" value="KAE9353471.1"/>
    <property type="molecule type" value="Genomic_DNA"/>
</dbReference>
<evidence type="ECO:0000313" key="4">
    <source>
        <dbReference type="EMBL" id="KAE9125306.1"/>
    </source>
</evidence>
<dbReference type="EMBL" id="QXFX01000215">
    <property type="protein sequence ID" value="KAE9125306.1"/>
    <property type="molecule type" value="Genomic_DNA"/>
</dbReference>
<dbReference type="EMBL" id="QXFW01000205">
    <property type="protein sequence ID" value="KAE9020673.1"/>
    <property type="molecule type" value="Genomic_DNA"/>
</dbReference>
<feature type="chain" id="PRO_5036166771" description="Secreted protein" evidence="1">
    <location>
        <begin position="17"/>
        <end position="74"/>
    </location>
</feature>
<evidence type="ECO:0000313" key="17">
    <source>
        <dbReference type="Proteomes" id="UP000441208"/>
    </source>
</evidence>
<evidence type="ECO:0000313" key="21">
    <source>
        <dbReference type="Proteomes" id="UP000488956"/>
    </source>
</evidence>
<evidence type="ECO:0000313" key="11">
    <source>
        <dbReference type="EMBL" id="KAE9353471.1"/>
    </source>
</evidence>
<evidence type="ECO:0000313" key="8">
    <source>
        <dbReference type="EMBL" id="KAE9239651.1"/>
    </source>
</evidence>
<evidence type="ECO:0000313" key="14">
    <source>
        <dbReference type="Proteomes" id="UP000437068"/>
    </source>
</evidence>
<dbReference type="EMBL" id="QXFZ01000197">
    <property type="protein sequence ID" value="KAE9127503.1"/>
    <property type="molecule type" value="Genomic_DNA"/>
</dbReference>
<evidence type="ECO:0000313" key="18">
    <source>
        <dbReference type="Proteomes" id="UP000460718"/>
    </source>
</evidence>
<accession>A0A6A3YS12</accession>
<dbReference type="Proteomes" id="UP000441208">
    <property type="component" value="Unassembled WGS sequence"/>
</dbReference>
<gene>
    <name evidence="10" type="ORF">PF001_g5988</name>
    <name evidence="9" type="ORF">PF002_g6246</name>
    <name evidence="8" type="ORF">PF004_g7864</name>
    <name evidence="7" type="ORF">PF005_g6231</name>
    <name evidence="6" type="ORF">PF006_g7887</name>
    <name evidence="5" type="ORF">PF007_g5594</name>
    <name evidence="11" type="ORF">PF008_g4993</name>
    <name evidence="2" type="ORF">PF009_g7339</name>
    <name evidence="4" type="ORF">PF010_g5683</name>
    <name evidence="3" type="ORF">PF011_g5297</name>
</gene>
<evidence type="ECO:0000313" key="3">
    <source>
        <dbReference type="EMBL" id="KAE9020673.1"/>
    </source>
</evidence>
<evidence type="ECO:0000313" key="5">
    <source>
        <dbReference type="EMBL" id="KAE9127503.1"/>
    </source>
</evidence>
<dbReference type="Proteomes" id="UP000488956">
    <property type="component" value="Unassembled WGS sequence"/>
</dbReference>
<evidence type="ECO:0000256" key="1">
    <source>
        <dbReference type="SAM" id="SignalP"/>
    </source>
</evidence>
<dbReference type="AlphaFoldDB" id="A0A6A3YS12"/>
<dbReference type="EMBL" id="QXGE01000232">
    <property type="protein sequence ID" value="KAE9319246.1"/>
    <property type="molecule type" value="Genomic_DNA"/>
</dbReference>
<evidence type="ECO:0000313" key="6">
    <source>
        <dbReference type="EMBL" id="KAE9147425.1"/>
    </source>
</evidence>
<name>A0A6A3YS12_9STRA</name>
<proteinExistence type="predicted"/>
<dbReference type="Proteomes" id="UP000429523">
    <property type="component" value="Unassembled WGS sequence"/>
</dbReference>
<sequence>MMFRAILFEGLVMTWAVCVIARDRRDGWTNDSFVNICVGHEHRDQTAWAAKNTSFWTTFPVILTKMGAPRSWRS</sequence>
<dbReference type="Proteomes" id="UP000486351">
    <property type="component" value="Unassembled WGS sequence"/>
</dbReference>
<reference evidence="12 13" key="1">
    <citation type="submission" date="2018-08" db="EMBL/GenBank/DDBJ databases">
        <title>Genomic investigation of the strawberry pathogen Phytophthora fragariae indicates pathogenicity is determined by transcriptional variation in three key races.</title>
        <authorList>
            <person name="Adams T.M."/>
            <person name="Armitage A.D."/>
            <person name="Sobczyk M.K."/>
            <person name="Bates H.J."/>
            <person name="Dunwell J.M."/>
            <person name="Nellist C.F."/>
            <person name="Harrison R.J."/>
        </authorList>
    </citation>
    <scope>NUCLEOTIDE SEQUENCE [LARGE SCALE GENOMIC DNA]</scope>
    <source>
        <strain evidence="10 14">A4</strain>
        <strain evidence="9 15">BC-1</strain>
        <strain evidence="8 19">BC-23</strain>
        <strain evidence="7 13">NOV-27</strain>
        <strain evidence="6 16">NOV-5</strain>
        <strain evidence="5 17">NOV-71</strain>
        <strain evidence="11 20">NOV-77</strain>
        <strain evidence="2 12">NOV-9</strain>
        <strain evidence="4 21">ONT-3</strain>
        <strain evidence="3 18">SCRP245</strain>
    </source>
</reference>
<dbReference type="EMBL" id="QXGC01000351">
    <property type="protein sequence ID" value="KAE9239651.1"/>
    <property type="molecule type" value="Genomic_DNA"/>
</dbReference>
<evidence type="ECO:0000313" key="9">
    <source>
        <dbReference type="EMBL" id="KAE9247519.1"/>
    </source>
</evidence>
<comment type="caution">
    <text evidence="7">The sequence shown here is derived from an EMBL/GenBank/DDBJ whole genome shotgun (WGS) entry which is preliminary data.</text>
</comment>